<dbReference type="AlphaFoldDB" id="A0A423UBD4"/>
<dbReference type="Proteomes" id="UP000283509">
    <property type="component" value="Unassembled WGS sequence"/>
</dbReference>
<dbReference type="OrthoDB" id="6132759at2759"/>
<dbReference type="PROSITE" id="PS50283">
    <property type="entry name" value="NA_SOLUT_SYMP_3"/>
    <property type="match status" value="1"/>
</dbReference>
<reference evidence="8 9" key="2">
    <citation type="submission" date="2019-01" db="EMBL/GenBank/DDBJ databases">
        <title>The decoding of complex shrimp genome reveals the adaptation for benthos swimmer, frequently molting mechanism and breeding impact on genome.</title>
        <authorList>
            <person name="Sun Y."/>
            <person name="Gao Y."/>
            <person name="Yu Y."/>
        </authorList>
    </citation>
    <scope>NUCLEOTIDE SEQUENCE [LARGE SCALE GENOMIC DNA]</scope>
    <source>
        <tissue evidence="8">Muscle</tissue>
    </source>
</reference>
<dbReference type="GO" id="GO:0005886">
    <property type="term" value="C:plasma membrane"/>
    <property type="evidence" value="ECO:0007669"/>
    <property type="project" value="TreeGrafter"/>
</dbReference>
<evidence type="ECO:0000313" key="8">
    <source>
        <dbReference type="EMBL" id="ROT86016.1"/>
    </source>
</evidence>
<keyword evidence="9" id="KW-1185">Reference proteome</keyword>
<feature type="transmembrane region" description="Helical" evidence="7">
    <location>
        <begin position="284"/>
        <end position="302"/>
    </location>
</feature>
<organism evidence="8 9">
    <name type="scientific">Penaeus vannamei</name>
    <name type="common">Whiteleg shrimp</name>
    <name type="synonym">Litopenaeus vannamei</name>
    <dbReference type="NCBI Taxonomy" id="6689"/>
    <lineage>
        <taxon>Eukaryota</taxon>
        <taxon>Metazoa</taxon>
        <taxon>Ecdysozoa</taxon>
        <taxon>Arthropoda</taxon>
        <taxon>Crustacea</taxon>
        <taxon>Multicrustacea</taxon>
        <taxon>Malacostraca</taxon>
        <taxon>Eumalacostraca</taxon>
        <taxon>Eucarida</taxon>
        <taxon>Decapoda</taxon>
        <taxon>Dendrobranchiata</taxon>
        <taxon>Penaeoidea</taxon>
        <taxon>Penaeidae</taxon>
        <taxon>Penaeus</taxon>
    </lineage>
</organism>
<keyword evidence="3 7" id="KW-0812">Transmembrane</keyword>
<evidence type="ECO:0000256" key="7">
    <source>
        <dbReference type="SAM" id="Phobius"/>
    </source>
</evidence>
<feature type="transmembrane region" description="Helical" evidence="7">
    <location>
        <begin position="407"/>
        <end position="432"/>
    </location>
</feature>
<evidence type="ECO:0000256" key="6">
    <source>
        <dbReference type="RuleBase" id="RU362091"/>
    </source>
</evidence>
<feature type="transmembrane region" description="Helical" evidence="7">
    <location>
        <begin position="148"/>
        <end position="174"/>
    </location>
</feature>
<feature type="transmembrane region" description="Helical" evidence="7">
    <location>
        <begin position="80"/>
        <end position="103"/>
    </location>
</feature>
<comment type="similarity">
    <text evidence="2 6">Belongs to the sodium:solute symporter (SSF) (TC 2.A.21) family.</text>
</comment>
<dbReference type="PANTHER" id="PTHR11819:SF195">
    <property type="entry name" value="SODIUM_GLUCOSE COTRANSPORTER 4"/>
    <property type="match status" value="1"/>
</dbReference>
<accession>A0A423UBD4</accession>
<keyword evidence="5 7" id="KW-0472">Membrane</keyword>
<feature type="transmembrane region" description="Helical" evidence="7">
    <location>
        <begin position="49"/>
        <end position="68"/>
    </location>
</feature>
<sequence>MDSLPRGLVVMAKGATQAPDVFLESSTSTSTGEPEGNDYERRLPNWVDFLVLGLYFAFVLAIGLYSSWRTKRGSVGASLFASNIGSGHFIGLAGSGAASGIGIGAFELNAIYVLMLLGWIFVPVYMSSGVYTMPEYLRERFGGQRIRIYLSVLALILYVFTKISADLYAGALFIQTALDKGDSTEWLYLSILILLAIAALFTITGGLTAVIWTDFVQTILMLIGAFILMGMSFSAVGGYNRLVVDYFEAVPTRLTYDANNLTCPNGLPPSDALHLLRDPVNSDLPWTGVIFGLSVGSIWYWCTDQVIVQRTLSSRNMIHAKAGCVLAAALKFLPMFLLVFPGMAARILFTDRVACVVPEECKAACGSTSGCTNIAYIELVLRLLPTAIPLTSSFLLSHNRGSANSQLFVYIQSISSFLSPPICAVYLLAIFWSRTTEPGAFWGLMIGLVIGLIRFIMEYAFVIPPCGSTDPDPRPDWIKILVGNVHYLHFGCILFVIVLVVTVVISYLTEPIPAECLHRLTFWTRESTEVRVSVREWMNKKKDAAAYTNEGAVANEGGEVVSEKVVDGVAVVSDKVVEGAAVVSETRNASVASSVEELPVWRKALNCVCGVETQKVSQAQEEDPEDHLTPEEKATRAAAFLQEKRPWTNVVDGASILVMCIAAFLWGYYA</sequence>
<dbReference type="InterPro" id="IPR018212">
    <property type="entry name" value="Na/solute_symporter_CS"/>
</dbReference>
<proteinExistence type="inferred from homology"/>
<evidence type="ECO:0000256" key="3">
    <source>
        <dbReference type="ARBA" id="ARBA00022692"/>
    </source>
</evidence>
<keyword evidence="4 7" id="KW-1133">Transmembrane helix</keyword>
<feature type="transmembrane region" description="Helical" evidence="7">
    <location>
        <begin position="439"/>
        <end position="457"/>
    </location>
</feature>
<feature type="transmembrane region" description="Helical" evidence="7">
    <location>
        <begin position="487"/>
        <end position="509"/>
    </location>
</feature>
<feature type="transmembrane region" description="Helical" evidence="7">
    <location>
        <begin position="650"/>
        <end position="669"/>
    </location>
</feature>
<feature type="transmembrane region" description="Helical" evidence="7">
    <location>
        <begin position="109"/>
        <end position="127"/>
    </location>
</feature>
<evidence type="ECO:0000256" key="4">
    <source>
        <dbReference type="ARBA" id="ARBA00022989"/>
    </source>
</evidence>
<dbReference type="PROSITE" id="PS00457">
    <property type="entry name" value="NA_SOLUT_SYMP_2"/>
    <property type="match status" value="1"/>
</dbReference>
<name>A0A423UBD4_PENVA</name>
<evidence type="ECO:0000313" key="9">
    <source>
        <dbReference type="Proteomes" id="UP000283509"/>
    </source>
</evidence>
<evidence type="ECO:0000256" key="2">
    <source>
        <dbReference type="ARBA" id="ARBA00006434"/>
    </source>
</evidence>
<dbReference type="Gene3D" id="1.20.1730.10">
    <property type="entry name" value="Sodium/glucose cotransporter"/>
    <property type="match status" value="2"/>
</dbReference>
<dbReference type="EMBL" id="QCYY01000050">
    <property type="protein sequence ID" value="ROT86016.1"/>
    <property type="molecule type" value="Genomic_DNA"/>
</dbReference>
<dbReference type="Pfam" id="PF00474">
    <property type="entry name" value="SSF"/>
    <property type="match status" value="2"/>
</dbReference>
<comment type="subcellular location">
    <subcellularLocation>
        <location evidence="1">Membrane</location>
        <topology evidence="1">Multi-pass membrane protein</topology>
    </subcellularLocation>
</comment>
<dbReference type="STRING" id="6689.A0A423UBD4"/>
<dbReference type="PANTHER" id="PTHR11819">
    <property type="entry name" value="SOLUTE CARRIER FAMILY 5"/>
    <property type="match status" value="1"/>
</dbReference>
<feature type="transmembrane region" description="Helical" evidence="7">
    <location>
        <begin position="186"/>
        <end position="212"/>
    </location>
</feature>
<evidence type="ECO:0000256" key="1">
    <source>
        <dbReference type="ARBA" id="ARBA00004141"/>
    </source>
</evidence>
<dbReference type="InterPro" id="IPR001734">
    <property type="entry name" value="Na/solute_symporter"/>
</dbReference>
<dbReference type="GO" id="GO:0005412">
    <property type="term" value="F:D-glucose:sodium symporter activity"/>
    <property type="evidence" value="ECO:0007669"/>
    <property type="project" value="TreeGrafter"/>
</dbReference>
<comment type="caution">
    <text evidence="8">The sequence shown here is derived from an EMBL/GenBank/DDBJ whole genome shotgun (WGS) entry which is preliminary data.</text>
</comment>
<gene>
    <name evidence="8" type="ORF">C7M84_022026</name>
</gene>
<protein>
    <recommendedName>
        <fullName evidence="10">Sodium/glucose cotransporter 4</fullName>
    </recommendedName>
</protein>
<dbReference type="InterPro" id="IPR038377">
    <property type="entry name" value="Na/Glc_symporter_sf"/>
</dbReference>
<feature type="transmembrane region" description="Helical" evidence="7">
    <location>
        <begin position="219"/>
        <end position="239"/>
    </location>
</feature>
<evidence type="ECO:0008006" key="10">
    <source>
        <dbReference type="Google" id="ProtNLM"/>
    </source>
</evidence>
<feature type="transmembrane region" description="Helical" evidence="7">
    <location>
        <begin position="323"/>
        <end position="344"/>
    </location>
</feature>
<dbReference type="NCBIfam" id="TIGR00813">
    <property type="entry name" value="sss"/>
    <property type="match status" value="1"/>
</dbReference>
<reference evidence="8 9" key="1">
    <citation type="submission" date="2018-04" db="EMBL/GenBank/DDBJ databases">
        <authorList>
            <person name="Zhang X."/>
            <person name="Yuan J."/>
            <person name="Li F."/>
            <person name="Xiang J."/>
        </authorList>
    </citation>
    <scope>NUCLEOTIDE SEQUENCE [LARGE SCALE GENOMIC DNA]</scope>
    <source>
        <tissue evidence="8">Muscle</tissue>
    </source>
</reference>
<evidence type="ECO:0000256" key="5">
    <source>
        <dbReference type="ARBA" id="ARBA00023136"/>
    </source>
</evidence>